<dbReference type="Proteomes" id="UP001287356">
    <property type="component" value="Unassembled WGS sequence"/>
</dbReference>
<dbReference type="InterPro" id="IPR025066">
    <property type="entry name" value="CCDC174-like"/>
</dbReference>
<evidence type="ECO:0000313" key="3">
    <source>
        <dbReference type="EMBL" id="KAK3384476.1"/>
    </source>
</evidence>
<evidence type="ECO:0000313" key="4">
    <source>
        <dbReference type="Proteomes" id="UP001287356"/>
    </source>
</evidence>
<feature type="region of interest" description="Disordered" evidence="2">
    <location>
        <begin position="171"/>
        <end position="208"/>
    </location>
</feature>
<feature type="region of interest" description="Disordered" evidence="2">
    <location>
        <begin position="41"/>
        <end position="142"/>
    </location>
</feature>
<reference evidence="3" key="1">
    <citation type="journal article" date="2023" name="Mol. Phylogenet. Evol.">
        <title>Genome-scale phylogeny and comparative genomics of the fungal order Sordariales.</title>
        <authorList>
            <person name="Hensen N."/>
            <person name="Bonometti L."/>
            <person name="Westerberg I."/>
            <person name="Brannstrom I.O."/>
            <person name="Guillou S."/>
            <person name="Cros-Aarteil S."/>
            <person name="Calhoun S."/>
            <person name="Haridas S."/>
            <person name="Kuo A."/>
            <person name="Mondo S."/>
            <person name="Pangilinan J."/>
            <person name="Riley R."/>
            <person name="LaButti K."/>
            <person name="Andreopoulos B."/>
            <person name="Lipzen A."/>
            <person name="Chen C."/>
            <person name="Yan M."/>
            <person name="Daum C."/>
            <person name="Ng V."/>
            <person name="Clum A."/>
            <person name="Steindorff A."/>
            <person name="Ohm R.A."/>
            <person name="Martin F."/>
            <person name="Silar P."/>
            <person name="Natvig D.O."/>
            <person name="Lalanne C."/>
            <person name="Gautier V."/>
            <person name="Ament-Velasquez S.L."/>
            <person name="Kruys A."/>
            <person name="Hutchinson M.I."/>
            <person name="Powell A.J."/>
            <person name="Barry K."/>
            <person name="Miller A.N."/>
            <person name="Grigoriev I.V."/>
            <person name="Debuchy R."/>
            <person name="Gladieux P."/>
            <person name="Hiltunen Thoren M."/>
            <person name="Johannesson H."/>
        </authorList>
    </citation>
    <scope>NUCLEOTIDE SEQUENCE</scope>
    <source>
        <strain evidence="3">CBS 958.72</strain>
    </source>
</reference>
<organism evidence="3 4">
    <name type="scientific">Lasiosphaeria ovina</name>
    <dbReference type="NCBI Taxonomy" id="92902"/>
    <lineage>
        <taxon>Eukaryota</taxon>
        <taxon>Fungi</taxon>
        <taxon>Dikarya</taxon>
        <taxon>Ascomycota</taxon>
        <taxon>Pezizomycotina</taxon>
        <taxon>Sordariomycetes</taxon>
        <taxon>Sordariomycetidae</taxon>
        <taxon>Sordariales</taxon>
        <taxon>Lasiosphaeriaceae</taxon>
        <taxon>Lasiosphaeria</taxon>
    </lineage>
</organism>
<dbReference type="PANTHER" id="PTHR15885">
    <property type="entry name" value="COILED-COIL DOMAIN-CONTAINING PROTEIN 174"/>
    <property type="match status" value="1"/>
</dbReference>
<dbReference type="Pfam" id="PF13300">
    <property type="entry name" value="DUF4078"/>
    <property type="match status" value="1"/>
</dbReference>
<dbReference type="AlphaFoldDB" id="A0AAE0NMY1"/>
<feature type="compositionally biased region" description="Basic and acidic residues" evidence="2">
    <location>
        <begin position="125"/>
        <end position="142"/>
    </location>
</feature>
<reference evidence="3" key="2">
    <citation type="submission" date="2023-06" db="EMBL/GenBank/DDBJ databases">
        <authorList>
            <consortium name="Lawrence Berkeley National Laboratory"/>
            <person name="Haridas S."/>
            <person name="Hensen N."/>
            <person name="Bonometti L."/>
            <person name="Westerberg I."/>
            <person name="Brannstrom I.O."/>
            <person name="Guillou S."/>
            <person name="Cros-Aarteil S."/>
            <person name="Calhoun S."/>
            <person name="Kuo A."/>
            <person name="Mondo S."/>
            <person name="Pangilinan J."/>
            <person name="Riley R."/>
            <person name="Labutti K."/>
            <person name="Andreopoulos B."/>
            <person name="Lipzen A."/>
            <person name="Chen C."/>
            <person name="Yanf M."/>
            <person name="Daum C."/>
            <person name="Ng V."/>
            <person name="Clum A."/>
            <person name="Steindorff A."/>
            <person name="Ohm R."/>
            <person name="Martin F."/>
            <person name="Silar P."/>
            <person name="Natvig D."/>
            <person name="Lalanne C."/>
            <person name="Gautier V."/>
            <person name="Ament-Velasquez S.L."/>
            <person name="Kruys A."/>
            <person name="Hutchinson M.I."/>
            <person name="Powell A.J."/>
            <person name="Barry K."/>
            <person name="Miller A.N."/>
            <person name="Grigoriev I.V."/>
            <person name="Debuchy R."/>
            <person name="Gladieux P."/>
            <person name="Thoren M.H."/>
            <person name="Johannesson H."/>
        </authorList>
    </citation>
    <scope>NUCLEOTIDE SEQUENCE</scope>
    <source>
        <strain evidence="3">CBS 958.72</strain>
    </source>
</reference>
<feature type="region of interest" description="Disordered" evidence="2">
    <location>
        <begin position="1"/>
        <end position="20"/>
    </location>
</feature>
<proteinExistence type="predicted"/>
<feature type="compositionally biased region" description="Acidic residues" evidence="2">
    <location>
        <begin position="189"/>
        <end position="208"/>
    </location>
</feature>
<evidence type="ECO:0000256" key="1">
    <source>
        <dbReference type="ARBA" id="ARBA00023054"/>
    </source>
</evidence>
<keyword evidence="1" id="KW-0175">Coiled coil</keyword>
<comment type="caution">
    <text evidence="3">The sequence shown here is derived from an EMBL/GenBank/DDBJ whole genome shotgun (WGS) entry which is preliminary data.</text>
</comment>
<sequence>MPQDPNLYGQRPAKKQRKELALPSSLAFTSQLSSLLAVQNAATSAAATRTTSSSSTMNAASAAPSTSSNTAIPGRARPSKSKTDLLFVGVKKRKAGKGRHDDSGGDAERDRSSAKLSLKDPVGTEDDKAERAQARRKMESKARLYAAMQRGDYVGREVGLVDFDRKWAEKAETKKKQGLGGSSSSSSSGDDDNEEEDSMDTEVIEYEDEFGRLRRGTRAEKLRLERQLARGQASAAELERMSARPRAPENLIVGDAVQIEAFAARDADAMDELARNRDRSATPPPATHYQADREIRTKGVGFYAFSKEEDRRAAEMTALDAERTKTEALRKEREDKAAARRREIEMRRKEIGERKAKRMADSFLDGLSKDMEFVAAGAESGGVPDDDK</sequence>
<accession>A0AAE0NMY1</accession>
<feature type="compositionally biased region" description="Basic and acidic residues" evidence="2">
    <location>
        <begin position="98"/>
        <end position="113"/>
    </location>
</feature>
<dbReference type="GO" id="GO:0005634">
    <property type="term" value="C:nucleus"/>
    <property type="evidence" value="ECO:0007669"/>
    <property type="project" value="TreeGrafter"/>
</dbReference>
<dbReference type="EMBL" id="JAULSN010000001">
    <property type="protein sequence ID" value="KAK3384476.1"/>
    <property type="molecule type" value="Genomic_DNA"/>
</dbReference>
<dbReference type="PANTHER" id="PTHR15885:SF1">
    <property type="entry name" value="COILED-COIL DOMAIN-CONTAINING PROTEIN 174"/>
    <property type="match status" value="1"/>
</dbReference>
<name>A0AAE0NMY1_9PEZI</name>
<keyword evidence="4" id="KW-1185">Reference proteome</keyword>
<evidence type="ECO:0000256" key="2">
    <source>
        <dbReference type="SAM" id="MobiDB-lite"/>
    </source>
</evidence>
<protein>
    <submittedName>
        <fullName evidence="3">Uncharacterized protein</fullName>
    </submittedName>
</protein>
<gene>
    <name evidence="3" type="ORF">B0T24DRAFT_608572</name>
</gene>
<feature type="compositionally biased region" description="Low complexity" evidence="2">
    <location>
        <begin position="41"/>
        <end position="71"/>
    </location>
</feature>